<keyword evidence="6" id="KW-0597">Phosphoprotein</keyword>
<name>A0AAN7QEL2_9COLE</name>
<dbReference type="InterPro" id="IPR005845">
    <property type="entry name" value="A-D-PHexomutase_a/b/a-II"/>
</dbReference>
<evidence type="ECO:0000256" key="3">
    <source>
        <dbReference type="ARBA" id="ARBA00010231"/>
    </source>
</evidence>
<dbReference type="AlphaFoldDB" id="A0AAN7QEL2"/>
<dbReference type="PANTHER" id="PTHR45745">
    <property type="entry name" value="PHOSPHOMANNOMUTASE 45A"/>
    <property type="match status" value="1"/>
</dbReference>
<dbReference type="InterPro" id="IPR005841">
    <property type="entry name" value="Alpha-D-phosphohexomutase_SF"/>
</dbReference>
<dbReference type="InterPro" id="IPR016066">
    <property type="entry name" value="A-D-PHexomutase_CS"/>
</dbReference>
<dbReference type="PROSITE" id="PS00710">
    <property type="entry name" value="PGM_PMM"/>
    <property type="match status" value="1"/>
</dbReference>
<feature type="domain" description="Alpha-D-phosphohexomutase alpha/beta/alpha" evidence="11">
    <location>
        <begin position="49"/>
        <end position="188"/>
    </location>
</feature>
<dbReference type="PRINTS" id="PR00509">
    <property type="entry name" value="PGMPMM"/>
</dbReference>
<evidence type="ECO:0000256" key="1">
    <source>
        <dbReference type="ARBA" id="ARBA00001946"/>
    </source>
</evidence>
<dbReference type="CDD" id="cd05799">
    <property type="entry name" value="PGM2"/>
    <property type="match status" value="1"/>
</dbReference>
<dbReference type="SUPFAM" id="SSF53738">
    <property type="entry name" value="Phosphoglucomutase, first 3 domains"/>
    <property type="match status" value="3"/>
</dbReference>
<proteinExistence type="inferred from homology"/>
<organism evidence="14 15">
    <name type="scientific">Aquatica leii</name>
    <dbReference type="NCBI Taxonomy" id="1421715"/>
    <lineage>
        <taxon>Eukaryota</taxon>
        <taxon>Metazoa</taxon>
        <taxon>Ecdysozoa</taxon>
        <taxon>Arthropoda</taxon>
        <taxon>Hexapoda</taxon>
        <taxon>Insecta</taxon>
        <taxon>Pterygota</taxon>
        <taxon>Neoptera</taxon>
        <taxon>Endopterygota</taxon>
        <taxon>Coleoptera</taxon>
        <taxon>Polyphaga</taxon>
        <taxon>Elateriformia</taxon>
        <taxon>Elateroidea</taxon>
        <taxon>Lampyridae</taxon>
        <taxon>Luciolinae</taxon>
        <taxon>Aquatica</taxon>
    </lineage>
</organism>
<dbReference type="Pfam" id="PF02878">
    <property type="entry name" value="PGM_PMM_I"/>
    <property type="match status" value="1"/>
</dbReference>
<evidence type="ECO:0000259" key="12">
    <source>
        <dbReference type="Pfam" id="PF02879"/>
    </source>
</evidence>
<sequence>MCSSGNLELDKKIDEWLSWDKCTKTIAEIKLYVQTQNFNELAKILLDRISFGTAGLRGKMAAGYTCMNDLVIVQTAQGLLKHLEEKEACLLRKNGIVIGYDGRYNSKRFAELSAAIFLNKGYPVYLFNPVVPTPFVPFAVTRWNCAAGIMVTASHNPKQDNGYKVYGSNGAQIISPTDKNIQQRILSNLEPWPNSWDTTIINQSDKISNPLVETLENYIKMVTSDILHEHKIINSKTTLNFTYTAMHGVGYNYITKLFEQINLNLMPVEEQKDPDPEFSTVKFPNPEEGKSSLDLSFKTANSNGSTIILANDPDADRLAVAEKNTSTNEWRVFNGNELGALLGWWCLHSYQSKYPNELLNDCYIMSSTVSSKILKSIANAEGINFIETLTGFKWMGNKSYELMKEGKKVIFAFEEAIGFMCGTTVLDKDGISAAAVLATMASYLHHHNLSLSQQLEEIYNEYGYHISNNSYFICHEPPIIKAIFERLRNFDGPNTYPKAILNNKYIITAIRDLTTGYDNSQVDYKAILPVSKSSQMITFNFSNGLVVTLRTSGTEPKIKYYSELCASPTEKDIEIIYHTLQEMVDGIVLEFLQPNQNGLIPKTDSVPNE</sequence>
<dbReference type="InterPro" id="IPR036900">
    <property type="entry name" value="A-D-PHexomutase_C_sf"/>
</dbReference>
<reference evidence="15" key="1">
    <citation type="submission" date="2023-01" db="EMBL/GenBank/DDBJ databases">
        <title>Key to firefly adult light organ development and bioluminescence: homeobox transcription factors regulate luciferase expression and transportation to peroxisome.</title>
        <authorList>
            <person name="Fu X."/>
        </authorList>
    </citation>
    <scope>NUCLEOTIDE SEQUENCE [LARGE SCALE GENOMIC DNA]</scope>
</reference>
<dbReference type="GO" id="GO:0008973">
    <property type="term" value="F:phosphopentomutase activity"/>
    <property type="evidence" value="ECO:0007669"/>
    <property type="project" value="TreeGrafter"/>
</dbReference>
<evidence type="ECO:0000256" key="8">
    <source>
        <dbReference type="ARBA" id="ARBA00022842"/>
    </source>
</evidence>
<evidence type="ECO:0000259" key="11">
    <source>
        <dbReference type="Pfam" id="PF02878"/>
    </source>
</evidence>
<keyword evidence="5" id="KW-0313">Glucose metabolism</keyword>
<evidence type="ECO:0000256" key="10">
    <source>
        <dbReference type="ARBA" id="ARBA00023277"/>
    </source>
</evidence>
<dbReference type="Pfam" id="PF02879">
    <property type="entry name" value="PGM_PMM_II"/>
    <property type="match status" value="1"/>
</dbReference>
<dbReference type="Pfam" id="PF02880">
    <property type="entry name" value="PGM_PMM_III"/>
    <property type="match status" value="1"/>
</dbReference>
<keyword evidence="9" id="KW-0413">Isomerase</keyword>
<feature type="domain" description="Alpha-D-phosphohexomutase alpha/beta/alpha" evidence="12">
    <location>
        <begin position="217"/>
        <end position="323"/>
    </location>
</feature>
<gene>
    <name evidence="14" type="ORF">RN001_012155</name>
</gene>
<evidence type="ECO:0000259" key="13">
    <source>
        <dbReference type="Pfam" id="PF02880"/>
    </source>
</evidence>
<keyword evidence="15" id="KW-1185">Reference proteome</keyword>
<comment type="subcellular location">
    <subcellularLocation>
        <location evidence="2">Cytoplasm</location>
    </subcellularLocation>
</comment>
<evidence type="ECO:0008006" key="16">
    <source>
        <dbReference type="Google" id="ProtNLM"/>
    </source>
</evidence>
<keyword evidence="4" id="KW-0963">Cytoplasm</keyword>
<evidence type="ECO:0000256" key="4">
    <source>
        <dbReference type="ARBA" id="ARBA00022490"/>
    </source>
</evidence>
<feature type="domain" description="Alpha-D-phosphohexomutase alpha/beta/alpha" evidence="13">
    <location>
        <begin position="335"/>
        <end position="462"/>
    </location>
</feature>
<evidence type="ECO:0000313" key="14">
    <source>
        <dbReference type="EMBL" id="KAK4875733.1"/>
    </source>
</evidence>
<dbReference type="Proteomes" id="UP001353858">
    <property type="component" value="Unassembled WGS sequence"/>
</dbReference>
<comment type="cofactor">
    <cofactor evidence="1">
        <name>Mg(2+)</name>
        <dbReference type="ChEBI" id="CHEBI:18420"/>
    </cofactor>
</comment>
<evidence type="ECO:0000256" key="2">
    <source>
        <dbReference type="ARBA" id="ARBA00004496"/>
    </source>
</evidence>
<evidence type="ECO:0000256" key="9">
    <source>
        <dbReference type="ARBA" id="ARBA00023235"/>
    </source>
</evidence>
<dbReference type="FunFam" id="3.40.120.10:FF:000035">
    <property type="entry name" value="Pgm3p"/>
    <property type="match status" value="1"/>
</dbReference>
<evidence type="ECO:0000256" key="7">
    <source>
        <dbReference type="ARBA" id="ARBA00022723"/>
    </source>
</evidence>
<accession>A0AAN7QEL2</accession>
<comment type="similarity">
    <text evidence="3">Belongs to the phosphohexose mutase family.</text>
</comment>
<dbReference type="InterPro" id="IPR005844">
    <property type="entry name" value="A-D-PHexomutase_a/b/a-I"/>
</dbReference>
<dbReference type="EMBL" id="JARPUR010000005">
    <property type="protein sequence ID" value="KAK4875733.1"/>
    <property type="molecule type" value="Genomic_DNA"/>
</dbReference>
<evidence type="ECO:0000313" key="15">
    <source>
        <dbReference type="Proteomes" id="UP001353858"/>
    </source>
</evidence>
<dbReference type="Gene3D" id="3.40.120.10">
    <property type="entry name" value="Alpha-D-Glucose-1,6-Bisphosphate, subunit A, domain 3"/>
    <property type="match status" value="3"/>
</dbReference>
<keyword evidence="8" id="KW-0460">Magnesium</keyword>
<dbReference type="FunFam" id="3.40.120.10:FF:000017">
    <property type="entry name" value="glucose 1,6-bisphosphate synthase"/>
    <property type="match status" value="1"/>
</dbReference>
<protein>
    <recommendedName>
        <fullName evidence="16">Phosphoglucomutase-2</fullName>
    </recommendedName>
</protein>
<dbReference type="GO" id="GO:0006166">
    <property type="term" value="P:purine ribonucleoside salvage"/>
    <property type="evidence" value="ECO:0007669"/>
    <property type="project" value="TreeGrafter"/>
</dbReference>
<dbReference type="SUPFAM" id="SSF55957">
    <property type="entry name" value="Phosphoglucomutase, C-terminal domain"/>
    <property type="match status" value="1"/>
</dbReference>
<dbReference type="PANTHER" id="PTHR45745:SF1">
    <property type="entry name" value="PHOSPHOGLUCOMUTASE 2B-RELATED"/>
    <property type="match status" value="1"/>
</dbReference>
<comment type="caution">
    <text evidence="14">The sequence shown here is derived from an EMBL/GenBank/DDBJ whole genome shotgun (WGS) entry which is preliminary data.</text>
</comment>
<keyword evidence="10" id="KW-0119">Carbohydrate metabolism</keyword>
<dbReference type="GO" id="GO:0000287">
    <property type="term" value="F:magnesium ion binding"/>
    <property type="evidence" value="ECO:0007669"/>
    <property type="project" value="InterPro"/>
</dbReference>
<keyword evidence="7" id="KW-0479">Metal-binding</keyword>
<dbReference type="InterPro" id="IPR005846">
    <property type="entry name" value="A-D-PHexomutase_a/b/a-III"/>
</dbReference>
<evidence type="ECO:0000256" key="5">
    <source>
        <dbReference type="ARBA" id="ARBA00022526"/>
    </source>
</evidence>
<dbReference type="GO" id="GO:0005634">
    <property type="term" value="C:nucleus"/>
    <property type="evidence" value="ECO:0007669"/>
    <property type="project" value="TreeGrafter"/>
</dbReference>
<dbReference type="InterPro" id="IPR016055">
    <property type="entry name" value="A-D-PHexomutase_a/b/a-I/II/III"/>
</dbReference>
<evidence type="ECO:0000256" key="6">
    <source>
        <dbReference type="ARBA" id="ARBA00022553"/>
    </source>
</evidence>
<dbReference type="GO" id="GO:0006006">
    <property type="term" value="P:glucose metabolic process"/>
    <property type="evidence" value="ECO:0007669"/>
    <property type="project" value="UniProtKB-KW"/>
</dbReference>
<dbReference type="GO" id="GO:0005737">
    <property type="term" value="C:cytoplasm"/>
    <property type="evidence" value="ECO:0007669"/>
    <property type="project" value="UniProtKB-SubCell"/>
</dbReference>